<reference evidence="1" key="1">
    <citation type="submission" date="2020-02" db="EMBL/GenBank/DDBJ databases">
        <authorList>
            <person name="Meier V. D."/>
        </authorList>
    </citation>
    <scope>NUCLEOTIDE SEQUENCE</scope>
    <source>
        <strain evidence="1">AVDCRST_MAG93</strain>
    </source>
</reference>
<proteinExistence type="predicted"/>
<evidence type="ECO:0000313" key="1">
    <source>
        <dbReference type="EMBL" id="CAA9383319.1"/>
    </source>
</evidence>
<protein>
    <submittedName>
        <fullName evidence="1">Uncharacterized protein</fullName>
    </submittedName>
</protein>
<sequence>LAVRVAFSIPALVVMPNNGHATYEIRVALQKIGTTCRMGLHDRSLFCVQGTGFIEDTVRDSDLTDIMDASGGKNEFSIRAFKPEVAQNFSTQCCDAA</sequence>
<gene>
    <name evidence="1" type="ORF">AVDCRST_MAG93-9318</name>
</gene>
<organism evidence="1">
    <name type="scientific">uncultured Chloroflexia bacterium</name>
    <dbReference type="NCBI Taxonomy" id="1672391"/>
    <lineage>
        <taxon>Bacteria</taxon>
        <taxon>Bacillati</taxon>
        <taxon>Chloroflexota</taxon>
        <taxon>Chloroflexia</taxon>
        <taxon>environmental samples</taxon>
    </lineage>
</organism>
<dbReference type="AlphaFoldDB" id="A0A6J4NF48"/>
<feature type="non-terminal residue" evidence="1">
    <location>
        <position position="1"/>
    </location>
</feature>
<name>A0A6J4NF48_9CHLR</name>
<dbReference type="EMBL" id="CADCTR010003126">
    <property type="protein sequence ID" value="CAA9383319.1"/>
    <property type="molecule type" value="Genomic_DNA"/>
</dbReference>
<accession>A0A6J4NF48</accession>